<proteinExistence type="predicted"/>
<feature type="domain" description="GP-PDE" evidence="1">
    <location>
        <begin position="9"/>
        <end position="253"/>
    </location>
</feature>
<gene>
    <name evidence="2" type="ORF">LZA78_07960</name>
</gene>
<dbReference type="PANTHER" id="PTHR46211:SF1">
    <property type="entry name" value="GLYCEROPHOSPHODIESTER PHOSPHODIESTERASE, CYTOPLASMIC"/>
    <property type="match status" value="1"/>
</dbReference>
<accession>A0ABS8YU74</accession>
<dbReference type="PANTHER" id="PTHR46211">
    <property type="entry name" value="GLYCEROPHOSPHORYL DIESTER PHOSPHODIESTERASE"/>
    <property type="match status" value="1"/>
</dbReference>
<dbReference type="Gene3D" id="3.20.20.190">
    <property type="entry name" value="Phosphatidylinositol (PI) phosphodiesterase"/>
    <property type="match status" value="1"/>
</dbReference>
<organism evidence="2 3">
    <name type="scientific">Rhodobacter flavimaris</name>
    <dbReference type="NCBI Taxonomy" id="2907145"/>
    <lineage>
        <taxon>Bacteria</taxon>
        <taxon>Pseudomonadati</taxon>
        <taxon>Pseudomonadota</taxon>
        <taxon>Alphaproteobacteria</taxon>
        <taxon>Rhodobacterales</taxon>
        <taxon>Rhodobacter group</taxon>
        <taxon>Rhodobacter</taxon>
    </lineage>
</organism>
<dbReference type="InterPro" id="IPR017946">
    <property type="entry name" value="PLC-like_Pdiesterase_TIM-brl"/>
</dbReference>
<evidence type="ECO:0000313" key="2">
    <source>
        <dbReference type="EMBL" id="MCE5973411.1"/>
    </source>
</evidence>
<protein>
    <submittedName>
        <fullName evidence="2">Phosphodiesterase</fullName>
    </submittedName>
</protein>
<evidence type="ECO:0000313" key="3">
    <source>
        <dbReference type="Proteomes" id="UP001521181"/>
    </source>
</evidence>
<name>A0ABS8YU74_9RHOB</name>
<dbReference type="Proteomes" id="UP001521181">
    <property type="component" value="Unassembled WGS sequence"/>
</dbReference>
<dbReference type="Pfam" id="PF03009">
    <property type="entry name" value="GDPD"/>
    <property type="match status" value="1"/>
</dbReference>
<dbReference type="PROSITE" id="PS51704">
    <property type="entry name" value="GP_PDE"/>
    <property type="match status" value="1"/>
</dbReference>
<dbReference type="InterPro" id="IPR030395">
    <property type="entry name" value="GP_PDE_dom"/>
</dbReference>
<evidence type="ECO:0000259" key="1">
    <source>
        <dbReference type="PROSITE" id="PS51704"/>
    </source>
</evidence>
<dbReference type="EMBL" id="JAJUOS010000005">
    <property type="protein sequence ID" value="MCE5973411.1"/>
    <property type="molecule type" value="Genomic_DNA"/>
</dbReference>
<dbReference type="SUPFAM" id="SSF51695">
    <property type="entry name" value="PLC-like phosphodiesterases"/>
    <property type="match status" value="1"/>
</dbReference>
<comment type="caution">
    <text evidence="2">The sequence shown here is derived from an EMBL/GenBank/DDBJ whole genome shotgun (WGS) entry which is preliminary data.</text>
</comment>
<sequence>MMLPEAFLRAPIAHRALHDRAAGRPENSRAAVRAAVAAGYGIEIDIQPSAEGVPMVFHDYDLRRLTGVPGRVRAFTARELGATRLIDADDGIPTLAEVLEIVGGAVPLLIELKDQDGAMGTDVGAMECAVAEALRGHKGLVAVMSFNPHSVAAFHAAAPEVPVGLTTSAYRAEDWPLLPTAVRERLALIPDYDAVGACFISHEAADLGAARVAELKAQGAAILCWTIRSSEAEARARTVAQNVTFEGYAAPIP</sequence>
<keyword evidence="3" id="KW-1185">Reference proteome</keyword>
<dbReference type="RefSeq" id="WP_233676405.1">
    <property type="nucleotide sequence ID" value="NZ_JAJUOS010000005.1"/>
</dbReference>
<reference evidence="2 3" key="1">
    <citation type="submission" date="2021-12" db="EMBL/GenBank/DDBJ databases">
        <title>Sinirhodobacter sp. WL0062 is a bacterium isolated from seawater.</title>
        <authorList>
            <person name="Wang L."/>
            <person name="He W."/>
            <person name="Zhang D.-F."/>
        </authorList>
    </citation>
    <scope>NUCLEOTIDE SEQUENCE [LARGE SCALE GENOMIC DNA]</scope>
    <source>
        <strain evidence="2 3">WL0062</strain>
    </source>
</reference>